<reference evidence="1 2" key="1">
    <citation type="submission" date="2016-07" db="EMBL/GenBank/DDBJ databases">
        <authorList>
            <person name="Yuval B."/>
        </authorList>
    </citation>
    <scope>NUCLEOTIDE SEQUENCE [LARGE SCALE GENOMIC DNA]</scope>
    <source>
        <strain evidence="1 2">IL</strain>
    </source>
</reference>
<organism evidence="1 2">
    <name type="scientific">Candidatus Erwinia dacicola</name>
    <dbReference type="NCBI Taxonomy" id="252393"/>
    <lineage>
        <taxon>Bacteria</taxon>
        <taxon>Pseudomonadati</taxon>
        <taxon>Pseudomonadota</taxon>
        <taxon>Gammaproteobacteria</taxon>
        <taxon>Enterobacterales</taxon>
        <taxon>Erwiniaceae</taxon>
        <taxon>Erwinia</taxon>
    </lineage>
</organism>
<dbReference type="RefSeq" id="WP_070135947.1">
    <property type="nucleotide sequence ID" value="NZ_MAYS01000601.1"/>
</dbReference>
<name>A0A1E7YUR7_9GAMM</name>
<evidence type="ECO:0000313" key="2">
    <source>
        <dbReference type="Proteomes" id="UP000243534"/>
    </source>
</evidence>
<proteinExistence type="predicted"/>
<dbReference type="OrthoDB" id="6524844at2"/>
<gene>
    <name evidence="1" type="ORF">BBW68_03295</name>
</gene>
<sequence length="112" mass="12510">MSKMTFVVDFPDGQEPTVSAATDILGGKLVSAAFADIAERYDLTMAARLALQCGIRWDRVLHNLVCDNDWDYLDTRPNAGAIIVPSDRVEEVRELVKELVPVWFSIDVRATK</sequence>
<evidence type="ECO:0000313" key="1">
    <source>
        <dbReference type="EMBL" id="OFC58162.1"/>
    </source>
</evidence>
<dbReference type="EMBL" id="MAYS01000601">
    <property type="protein sequence ID" value="OFC58162.1"/>
    <property type="molecule type" value="Genomic_DNA"/>
</dbReference>
<accession>A0A1E7YUR7</accession>
<dbReference type="Proteomes" id="UP000243534">
    <property type="component" value="Unassembled WGS sequence"/>
</dbReference>
<comment type="caution">
    <text evidence="1">The sequence shown here is derived from an EMBL/GenBank/DDBJ whole genome shotgun (WGS) entry which is preliminary data.</text>
</comment>
<protein>
    <submittedName>
        <fullName evidence="1">Uncharacterized protein</fullName>
    </submittedName>
</protein>
<dbReference type="AlphaFoldDB" id="A0A1E7YUR7"/>